<dbReference type="AlphaFoldDB" id="A7MEZ3"/>
<keyword evidence="2" id="KW-0863">Zinc-finger</keyword>
<evidence type="ECO:0000256" key="3">
    <source>
        <dbReference type="ARBA" id="ARBA00022833"/>
    </source>
</evidence>
<evidence type="ECO:0000313" key="7">
    <source>
        <dbReference type="EMBL" id="ABU77780.1"/>
    </source>
</evidence>
<dbReference type="KEGG" id="esa:ESA_02535"/>
<dbReference type="GO" id="GO:0008270">
    <property type="term" value="F:zinc ion binding"/>
    <property type="evidence" value="ECO:0007669"/>
    <property type="project" value="UniProtKB-KW"/>
</dbReference>
<dbReference type="Proteomes" id="UP000000260">
    <property type="component" value="Chromosome"/>
</dbReference>
<feature type="region of interest" description="Disordered" evidence="5">
    <location>
        <begin position="94"/>
        <end position="116"/>
    </location>
</feature>
<dbReference type="InterPro" id="IPR000962">
    <property type="entry name" value="Znf_DskA_TraR"/>
</dbReference>
<dbReference type="HOGENOM" id="CLU_158637_0_0_6"/>
<proteinExistence type="predicted"/>
<dbReference type="GO" id="GO:1900378">
    <property type="term" value="P:positive regulation of secondary metabolite biosynthetic process"/>
    <property type="evidence" value="ECO:0007669"/>
    <property type="project" value="TreeGrafter"/>
</dbReference>
<accession>A7MEZ3</accession>
<organism evidence="7 8">
    <name type="scientific">Cronobacter sakazakii (strain ATCC BAA-894)</name>
    <name type="common">Enterobacter sakazakii</name>
    <dbReference type="NCBI Taxonomy" id="290339"/>
    <lineage>
        <taxon>Bacteria</taxon>
        <taxon>Pseudomonadati</taxon>
        <taxon>Pseudomonadota</taxon>
        <taxon>Gammaproteobacteria</taxon>
        <taxon>Enterobacterales</taxon>
        <taxon>Enterobacteriaceae</taxon>
        <taxon>Cronobacter</taxon>
    </lineage>
</organism>
<dbReference type="SUPFAM" id="SSF57716">
    <property type="entry name" value="Glucocorticoid receptor-like (DNA-binding domain)"/>
    <property type="match status" value="1"/>
</dbReference>
<dbReference type="InterPro" id="IPR020460">
    <property type="entry name" value="Znf_C4-type_bac"/>
</dbReference>
<evidence type="ECO:0000256" key="5">
    <source>
        <dbReference type="SAM" id="MobiDB-lite"/>
    </source>
</evidence>
<dbReference type="PRINTS" id="PR00618">
    <property type="entry name" value="DKSAZNFINGER"/>
</dbReference>
<dbReference type="PANTHER" id="PTHR38777:SF1">
    <property type="entry name" value="DNAK SUPPRESSOR PROTEIN"/>
    <property type="match status" value="1"/>
</dbReference>
<evidence type="ECO:0000313" key="8">
    <source>
        <dbReference type="Proteomes" id="UP000000260"/>
    </source>
</evidence>
<evidence type="ECO:0000259" key="6">
    <source>
        <dbReference type="Pfam" id="PF01258"/>
    </source>
</evidence>
<dbReference type="NCBIfam" id="NF008243">
    <property type="entry name" value="PRK11019.1"/>
    <property type="match status" value="1"/>
</dbReference>
<feature type="zinc finger region" description="dksA C4-type" evidence="4">
    <location>
        <begin position="67"/>
        <end position="91"/>
    </location>
</feature>
<feature type="domain" description="Zinc finger DksA/TraR C4-type" evidence="6">
    <location>
        <begin position="65"/>
        <end position="95"/>
    </location>
</feature>
<dbReference type="FunFam" id="1.20.120.910:FF:000002">
    <property type="entry name" value="DksA/TraR family C4-type zinc finger protein"/>
    <property type="match status" value="1"/>
</dbReference>
<keyword evidence="8" id="KW-1185">Reference proteome</keyword>
<dbReference type="InterPro" id="IPR020458">
    <property type="entry name" value="Znf_DskA_TraR_CS"/>
</dbReference>
<keyword evidence="3" id="KW-0862">Zinc</keyword>
<dbReference type="PANTHER" id="PTHR38777">
    <property type="entry name" value="FELS-2 PROPHAGE PROTEIN"/>
    <property type="match status" value="1"/>
</dbReference>
<sequence length="116" mass="12891">MPATAGSSRQGTPVFAIITTVFNHRGGLMASGWANDGAVQDQIDSTVEDAVARARRDLPRGESLAFCEMCDEPIPEARRKAIPGVRLCVNCQQKEDEHRQRYSLYNRRGSKDSQLR</sequence>
<dbReference type="PROSITE" id="PS01102">
    <property type="entry name" value="ZF_DKSA_1"/>
    <property type="match status" value="1"/>
</dbReference>
<dbReference type="InterPro" id="IPR012783">
    <property type="entry name" value="Znf_C4_TraR"/>
</dbReference>
<evidence type="ECO:0000256" key="1">
    <source>
        <dbReference type="ARBA" id="ARBA00022723"/>
    </source>
</evidence>
<dbReference type="NCBIfam" id="TIGR02419">
    <property type="entry name" value="C4_traR_proteo"/>
    <property type="match status" value="1"/>
</dbReference>
<dbReference type="Pfam" id="PF01258">
    <property type="entry name" value="zf-dskA_traR"/>
    <property type="match status" value="1"/>
</dbReference>
<protein>
    <recommendedName>
        <fullName evidence="6">Zinc finger DksA/TraR C4-type domain-containing protein</fullName>
    </recommendedName>
</protein>
<evidence type="ECO:0000256" key="4">
    <source>
        <dbReference type="PROSITE-ProRule" id="PRU00510"/>
    </source>
</evidence>
<name>A7MEZ3_CROS8</name>
<evidence type="ECO:0000256" key="2">
    <source>
        <dbReference type="ARBA" id="ARBA00022771"/>
    </source>
</evidence>
<dbReference type="EMBL" id="CP000783">
    <property type="protein sequence ID" value="ABU77780.1"/>
    <property type="molecule type" value="Genomic_DNA"/>
</dbReference>
<dbReference type="PROSITE" id="PS51128">
    <property type="entry name" value="ZF_DKSA_2"/>
    <property type="match status" value="1"/>
</dbReference>
<dbReference type="Gene3D" id="1.20.120.910">
    <property type="entry name" value="DksA, coiled-coil domain"/>
    <property type="match status" value="1"/>
</dbReference>
<reference evidence="7 8" key="1">
    <citation type="journal article" date="2010" name="PLoS ONE">
        <title>Genome sequence of Cronobacter sakazakii BAA-894 and comparative genomic hybridization analysis with other Cronobacter species.</title>
        <authorList>
            <person name="Kucerova E."/>
            <person name="Clifton S.W."/>
            <person name="Xia X.Q."/>
            <person name="Long F."/>
            <person name="Porwollik S."/>
            <person name="Fulton L."/>
            <person name="Fronick C."/>
            <person name="Minx P."/>
            <person name="Kyung K."/>
            <person name="Warren W."/>
            <person name="Fulton R."/>
            <person name="Feng D."/>
            <person name="Wollam A."/>
            <person name="Shah N."/>
            <person name="Bhonagiri V."/>
            <person name="Nash W.E."/>
            <person name="Hallsworth-Pepin K."/>
            <person name="Wilson R.K."/>
            <person name="McClelland M."/>
            <person name="Forsythe S.J."/>
        </authorList>
    </citation>
    <scope>NUCLEOTIDE SEQUENCE [LARGE SCALE GENOMIC DNA]</scope>
    <source>
        <strain evidence="7 8">ATCC BAA-894</strain>
    </source>
</reference>
<keyword evidence="1" id="KW-0479">Metal-binding</keyword>
<gene>
    <name evidence="7" type="ordered locus">ESA_02535</name>
</gene>